<comment type="caution">
    <text evidence="2">The sequence shown here is derived from an EMBL/GenBank/DDBJ whole genome shotgun (WGS) entry which is preliminary data.</text>
</comment>
<gene>
    <name evidence="2" type="ORF">G4D64_16755</name>
    <name evidence="1" type="ORF">H1Z61_16820</name>
</gene>
<dbReference type="RefSeq" id="WP_163243504.1">
    <property type="nucleotide sequence ID" value="NZ_JAAIWN010000073.1"/>
</dbReference>
<dbReference type="EMBL" id="JACEIO010000071">
    <property type="protein sequence ID" value="MBA4538743.1"/>
    <property type="molecule type" value="Genomic_DNA"/>
</dbReference>
<accession>A0A6B3W1J0</accession>
<organism evidence="2 3">
    <name type="scientific">Bacillus aquiflavi</name>
    <dbReference type="NCBI Taxonomy" id="2672567"/>
    <lineage>
        <taxon>Bacteria</taxon>
        <taxon>Bacillati</taxon>
        <taxon>Bacillota</taxon>
        <taxon>Bacilli</taxon>
        <taxon>Bacillales</taxon>
        <taxon>Bacillaceae</taxon>
        <taxon>Bacillus</taxon>
    </lineage>
</organism>
<sequence>MLSHRVSKVGHIHINLITFSGVLQLGDSTHIKGTSKALAVQRTYPIYNGKEGFFSWYSVFFEPLVLPIIDEPVHTTFHNENPLIKVGNINILGLTAASVFHVGNTRHASMETRIKHIRQMI</sequence>
<reference evidence="1 4" key="2">
    <citation type="submission" date="2020-07" db="EMBL/GenBank/DDBJ databases">
        <authorList>
            <person name="Feng H."/>
        </authorList>
    </citation>
    <scope>NUCLEOTIDE SEQUENCE [LARGE SCALE GENOMIC DNA]</scope>
    <source>
        <strain evidence="4">s-12</strain>
        <strain evidence="1">S-12</strain>
    </source>
</reference>
<dbReference type="AlphaFoldDB" id="A0A6B3W1J0"/>
<proteinExistence type="predicted"/>
<dbReference type="InterPro" id="IPR024496">
    <property type="entry name" value="Spore_germ_GerPE"/>
</dbReference>
<evidence type="ECO:0000313" key="2">
    <source>
        <dbReference type="EMBL" id="NEY83102.1"/>
    </source>
</evidence>
<dbReference type="Proteomes" id="UP000472971">
    <property type="component" value="Unassembled WGS sequence"/>
</dbReference>
<reference evidence="2 3" key="1">
    <citation type="submission" date="2020-02" db="EMBL/GenBank/DDBJ databases">
        <title>Bacillus aquiflavi sp. nov., isolated from yellow water of strong flavor Chinese baijiu in Yibin region of China.</title>
        <authorList>
            <person name="Xie J."/>
        </authorList>
    </citation>
    <scope>NUCLEOTIDE SEQUENCE [LARGE SCALE GENOMIC DNA]</scope>
    <source>
        <strain evidence="2 3">3H-10</strain>
    </source>
</reference>
<protein>
    <submittedName>
        <fullName evidence="2">Spore germination protein GerPE</fullName>
    </submittedName>
</protein>
<evidence type="ECO:0000313" key="1">
    <source>
        <dbReference type="EMBL" id="MBA4538743.1"/>
    </source>
</evidence>
<dbReference type="Proteomes" id="UP000570010">
    <property type="component" value="Unassembled WGS sequence"/>
</dbReference>
<keyword evidence="3" id="KW-1185">Reference proteome</keyword>
<name>A0A6B3W1J0_9BACI</name>
<evidence type="ECO:0000313" key="4">
    <source>
        <dbReference type="Proteomes" id="UP000570010"/>
    </source>
</evidence>
<dbReference type="EMBL" id="JAAIWN010000073">
    <property type="protein sequence ID" value="NEY83102.1"/>
    <property type="molecule type" value="Genomic_DNA"/>
</dbReference>
<dbReference type="Pfam" id="PF10970">
    <property type="entry name" value="GerPE"/>
    <property type="match status" value="1"/>
</dbReference>
<evidence type="ECO:0000313" key="3">
    <source>
        <dbReference type="Proteomes" id="UP000472971"/>
    </source>
</evidence>